<comment type="function">
    <text evidence="2">Removal of H(2)O(2), oxidation of toxic reductants, biosynthesis and degradation of lignin, suberization, auxin catabolism, response to environmental stresses such as wounding, pathogen attack and oxidative stress. These functions might be dependent on each isozyme/isoform in each plant tissue.</text>
</comment>
<feature type="binding site" evidence="15">
    <location>
        <position position="317"/>
    </location>
    <ligand>
        <name>Ca(2+)</name>
        <dbReference type="ChEBI" id="CHEBI:29108"/>
        <label>2</label>
    </ligand>
</feature>
<evidence type="ECO:0000256" key="13">
    <source>
        <dbReference type="ARBA" id="ARBA00023324"/>
    </source>
</evidence>
<protein>
    <recommendedName>
        <fullName evidence="3 17">Peroxidase</fullName>
        <ecNumber evidence="3 17">1.11.1.7</ecNumber>
    </recommendedName>
</protein>
<evidence type="ECO:0000256" key="5">
    <source>
        <dbReference type="ARBA" id="ARBA00022559"/>
    </source>
</evidence>
<keyword evidence="10 17" id="KW-0560">Oxidoreductase</keyword>
<keyword evidence="11 15" id="KW-0408">Iron</keyword>
<feature type="binding site" description="axial binding residue" evidence="15">
    <location>
        <position position="255"/>
    </location>
    <ligand>
        <name>heme b</name>
        <dbReference type="ChEBI" id="CHEBI:60344"/>
    </ligand>
    <ligandPart>
        <name>Fe</name>
        <dbReference type="ChEBI" id="CHEBI:18248"/>
    </ligandPart>
</feature>
<dbReference type="Gene3D" id="1.10.420.10">
    <property type="entry name" value="Peroxidase, domain 2"/>
    <property type="match status" value="1"/>
</dbReference>
<dbReference type="GO" id="GO:0006979">
    <property type="term" value="P:response to oxidative stress"/>
    <property type="evidence" value="ECO:0007669"/>
    <property type="project" value="UniProtKB-UniRule"/>
</dbReference>
<keyword evidence="13 17" id="KW-0376">Hydrogen peroxide</keyword>
<feature type="compositionally biased region" description="Basic and acidic residues" evidence="18">
    <location>
        <begin position="124"/>
        <end position="135"/>
    </location>
</feature>
<evidence type="ECO:0000256" key="14">
    <source>
        <dbReference type="PIRSR" id="PIRSR600823-2"/>
    </source>
</evidence>
<dbReference type="PANTHER" id="PTHR31517:SF59">
    <property type="entry name" value="PEROXIDASE"/>
    <property type="match status" value="1"/>
</dbReference>
<feature type="region of interest" description="Disordered" evidence="18">
    <location>
        <begin position="122"/>
        <end position="159"/>
    </location>
</feature>
<accession>A0A444YQP4</accession>
<dbReference type="InterPro" id="IPR000823">
    <property type="entry name" value="Peroxidase_pln"/>
</dbReference>
<dbReference type="PRINTS" id="PR00458">
    <property type="entry name" value="PEROXIDASE"/>
</dbReference>
<keyword evidence="6 17" id="KW-0349">Heme</keyword>
<evidence type="ECO:0000256" key="2">
    <source>
        <dbReference type="ARBA" id="ARBA00002322"/>
    </source>
</evidence>
<name>A0A444YQP4_ARAHY</name>
<dbReference type="SUPFAM" id="SSF48113">
    <property type="entry name" value="Heme-dependent peroxidases"/>
    <property type="match status" value="1"/>
</dbReference>
<dbReference type="SUPFAM" id="SSF47616">
    <property type="entry name" value="GST C-terminal domain-like"/>
    <property type="match status" value="1"/>
</dbReference>
<dbReference type="InterPro" id="IPR036282">
    <property type="entry name" value="Glutathione-S-Trfase_C_sf"/>
</dbReference>
<dbReference type="STRING" id="3818.A0A444YQP4"/>
<evidence type="ECO:0000313" key="21">
    <source>
        <dbReference type="Proteomes" id="UP000289738"/>
    </source>
</evidence>
<dbReference type="GO" id="GO:0042744">
    <property type="term" value="P:hydrogen peroxide catabolic process"/>
    <property type="evidence" value="ECO:0007669"/>
    <property type="project" value="UniProtKB-KW"/>
</dbReference>
<evidence type="ECO:0000256" key="9">
    <source>
        <dbReference type="ARBA" id="ARBA00022837"/>
    </source>
</evidence>
<keyword evidence="5 17" id="KW-0575">Peroxidase</keyword>
<comment type="cofactor">
    <cofactor evidence="15 17">
        <name>Ca(2+)</name>
        <dbReference type="ChEBI" id="CHEBI:29108"/>
    </cofactor>
    <text evidence="15 17">Binds 2 calcium ions per subunit.</text>
</comment>
<feature type="binding site" evidence="15">
    <location>
        <position position="309"/>
    </location>
    <ligand>
        <name>Ca(2+)</name>
        <dbReference type="ChEBI" id="CHEBI:29108"/>
        <label>2</label>
    </ligand>
</feature>
<evidence type="ECO:0000256" key="6">
    <source>
        <dbReference type="ARBA" id="ARBA00022617"/>
    </source>
</evidence>
<keyword evidence="4 17" id="KW-0964">Secreted</keyword>
<dbReference type="InterPro" id="IPR010255">
    <property type="entry name" value="Haem_peroxidase_sf"/>
</dbReference>
<keyword evidence="9 15" id="KW-0106">Calcium</keyword>
<feature type="domain" description="Plant heme peroxidase family profile" evidence="19">
    <location>
        <begin position="186"/>
        <end position="382"/>
    </location>
</feature>
<comment type="cofactor">
    <cofactor evidence="15 17">
        <name>heme b</name>
        <dbReference type="ChEBI" id="CHEBI:60344"/>
    </cofactor>
    <text evidence="15 17">Binds 1 heme b (iron(II)-protoporphyrin IX) group per subunit.</text>
</comment>
<dbReference type="Gene3D" id="1.20.1050.10">
    <property type="match status" value="1"/>
</dbReference>
<gene>
    <name evidence="20" type="ORF">Ahy_B06g083934</name>
</gene>
<dbReference type="GO" id="GO:0005576">
    <property type="term" value="C:extracellular region"/>
    <property type="evidence" value="ECO:0007669"/>
    <property type="project" value="UniProtKB-SubCell"/>
</dbReference>
<dbReference type="GO" id="GO:0020037">
    <property type="term" value="F:heme binding"/>
    <property type="evidence" value="ECO:0007669"/>
    <property type="project" value="UniProtKB-UniRule"/>
</dbReference>
<dbReference type="Pfam" id="PF00141">
    <property type="entry name" value="peroxidase"/>
    <property type="match status" value="1"/>
</dbReference>
<proteinExistence type="inferred from homology"/>
<dbReference type="Proteomes" id="UP000289738">
    <property type="component" value="Chromosome B06"/>
</dbReference>
<comment type="caution">
    <text evidence="20">The sequence shown here is derived from an EMBL/GenBank/DDBJ whole genome shotgun (WGS) entry which is preliminary data.</text>
</comment>
<evidence type="ECO:0000256" key="7">
    <source>
        <dbReference type="ARBA" id="ARBA00022723"/>
    </source>
</evidence>
<feature type="binding site" evidence="15">
    <location>
        <position position="312"/>
    </location>
    <ligand>
        <name>Ca(2+)</name>
        <dbReference type="ChEBI" id="CHEBI:29108"/>
        <label>2</label>
    </ligand>
</feature>
<evidence type="ECO:0000256" key="16">
    <source>
        <dbReference type="PIRSR" id="PIRSR600823-5"/>
    </source>
</evidence>
<evidence type="ECO:0000256" key="18">
    <source>
        <dbReference type="SAM" id="MobiDB-lite"/>
    </source>
</evidence>
<reference evidence="20 21" key="1">
    <citation type="submission" date="2019-01" db="EMBL/GenBank/DDBJ databases">
        <title>Sequencing of cultivated peanut Arachis hypogaea provides insights into genome evolution and oil improvement.</title>
        <authorList>
            <person name="Chen X."/>
        </authorList>
    </citation>
    <scope>NUCLEOTIDE SEQUENCE [LARGE SCALE GENOMIC DNA]</scope>
    <source>
        <strain evidence="21">cv. Fuhuasheng</strain>
        <tissue evidence="20">Leaves</tissue>
    </source>
</reference>
<dbReference type="InterPro" id="IPR002016">
    <property type="entry name" value="Haem_peroxidase"/>
</dbReference>
<keyword evidence="21" id="KW-1185">Reference proteome</keyword>
<comment type="subcellular location">
    <subcellularLocation>
        <location evidence="17">Secreted</location>
    </subcellularLocation>
</comment>
<evidence type="ECO:0000256" key="4">
    <source>
        <dbReference type="ARBA" id="ARBA00022525"/>
    </source>
</evidence>
<keyword evidence="8" id="KW-0732">Signal</keyword>
<evidence type="ECO:0000256" key="8">
    <source>
        <dbReference type="ARBA" id="ARBA00022729"/>
    </source>
</evidence>
<dbReference type="GO" id="GO:0140825">
    <property type="term" value="F:lactoperoxidase activity"/>
    <property type="evidence" value="ECO:0007669"/>
    <property type="project" value="UniProtKB-EC"/>
</dbReference>
<evidence type="ECO:0000256" key="10">
    <source>
        <dbReference type="ARBA" id="ARBA00023002"/>
    </source>
</evidence>
<keyword evidence="7 15" id="KW-0479">Metal-binding</keyword>
<evidence type="ECO:0000256" key="12">
    <source>
        <dbReference type="ARBA" id="ARBA00023157"/>
    </source>
</evidence>
<dbReference type="PRINTS" id="PR00461">
    <property type="entry name" value="PLPEROXIDASE"/>
</dbReference>
<evidence type="ECO:0000256" key="15">
    <source>
        <dbReference type="PIRSR" id="PIRSR600823-3"/>
    </source>
</evidence>
<evidence type="ECO:0000313" key="20">
    <source>
        <dbReference type="EMBL" id="RYR04274.1"/>
    </source>
</evidence>
<dbReference type="PANTHER" id="PTHR31517">
    <property type="match status" value="1"/>
</dbReference>
<evidence type="ECO:0000256" key="11">
    <source>
        <dbReference type="ARBA" id="ARBA00023004"/>
    </source>
</evidence>
<evidence type="ECO:0000256" key="17">
    <source>
        <dbReference type="RuleBase" id="RU362060"/>
    </source>
</evidence>
<comment type="catalytic activity">
    <reaction evidence="1 17">
        <text>2 a phenolic donor + H2O2 = 2 a phenolic radical donor + 2 H2O</text>
        <dbReference type="Rhea" id="RHEA:56136"/>
        <dbReference type="ChEBI" id="CHEBI:15377"/>
        <dbReference type="ChEBI" id="CHEBI:16240"/>
        <dbReference type="ChEBI" id="CHEBI:139520"/>
        <dbReference type="ChEBI" id="CHEBI:139521"/>
        <dbReference type="EC" id="1.11.1.7"/>
    </reaction>
</comment>
<comment type="similarity">
    <text evidence="17">Belongs to the peroxidase family. Classical plant (class III) peroxidase subfamily.</text>
</comment>
<keyword evidence="12 16" id="KW-1015">Disulfide bond</keyword>
<dbReference type="PROSITE" id="PS50873">
    <property type="entry name" value="PEROXIDASE_4"/>
    <property type="match status" value="1"/>
</dbReference>
<evidence type="ECO:0000256" key="3">
    <source>
        <dbReference type="ARBA" id="ARBA00012313"/>
    </source>
</evidence>
<evidence type="ECO:0000259" key="19">
    <source>
        <dbReference type="PROSITE" id="PS50873"/>
    </source>
</evidence>
<sequence>MISSFGGKAQTAFHERYQDEQDSLRINSGEEFLTWQDYKVYAVHIKCNKKLLQEYSNLFTYTKDIFQIPSMSSTVTMKHIKWHYYRSHPSINPFGIVLAGPDIDYSFPHDRERGRWRTTSLATTRREKREEETGRKSLRATLEDGLDGNGDGSTGRQRRRLRLAESKGCDASILIDSPSNTSEKSTDIITLATRDAVAFSGGPKYAVPTGRRDGLVSNNSDVDIPRASAPVQFISQFFANKGMTVEAMVVLLGAHSVGVAHCVSFQRRLLSFNGKHDPTMDPALDSKLVKVCNPKAGRVQVSPPSAFLDQNTSFIVDNEFYKQILLNRGVLQIDQELALDSSTKDFVSSFAVNGDKFQKSFADAMIKMGKIEILVRNDEEIR</sequence>
<feature type="binding site" evidence="14">
    <location>
        <position position="225"/>
    </location>
    <ligand>
        <name>substrate</name>
    </ligand>
</feature>
<dbReference type="GO" id="GO:0046872">
    <property type="term" value="F:metal ion binding"/>
    <property type="evidence" value="ECO:0007669"/>
    <property type="project" value="UniProtKB-UniRule"/>
</dbReference>
<dbReference type="EC" id="1.11.1.7" evidence="3 17"/>
<organism evidence="20 21">
    <name type="scientific">Arachis hypogaea</name>
    <name type="common">Peanut</name>
    <dbReference type="NCBI Taxonomy" id="3818"/>
    <lineage>
        <taxon>Eukaryota</taxon>
        <taxon>Viridiplantae</taxon>
        <taxon>Streptophyta</taxon>
        <taxon>Embryophyta</taxon>
        <taxon>Tracheophyta</taxon>
        <taxon>Spermatophyta</taxon>
        <taxon>Magnoliopsida</taxon>
        <taxon>eudicotyledons</taxon>
        <taxon>Gunneridae</taxon>
        <taxon>Pentapetalae</taxon>
        <taxon>rosids</taxon>
        <taxon>fabids</taxon>
        <taxon>Fabales</taxon>
        <taxon>Fabaceae</taxon>
        <taxon>Papilionoideae</taxon>
        <taxon>50 kb inversion clade</taxon>
        <taxon>dalbergioids sensu lato</taxon>
        <taxon>Dalbergieae</taxon>
        <taxon>Pterocarpus clade</taxon>
        <taxon>Arachis</taxon>
    </lineage>
</organism>
<dbReference type="EMBL" id="SDMP01000016">
    <property type="protein sequence ID" value="RYR04274.1"/>
    <property type="molecule type" value="Genomic_DNA"/>
</dbReference>
<dbReference type="AlphaFoldDB" id="A0A444YQP4"/>
<evidence type="ECO:0000256" key="1">
    <source>
        <dbReference type="ARBA" id="ARBA00000189"/>
    </source>
</evidence>
<dbReference type="FunFam" id="1.10.420.10:FF:000007">
    <property type="entry name" value="Peroxidase"/>
    <property type="match status" value="1"/>
</dbReference>
<feature type="disulfide bond" evidence="16">
    <location>
        <begin position="262"/>
        <end position="292"/>
    </location>
</feature>